<dbReference type="GO" id="GO:0030170">
    <property type="term" value="F:pyridoxal phosphate binding"/>
    <property type="evidence" value="ECO:0007669"/>
    <property type="project" value="InterPro"/>
</dbReference>
<dbReference type="GO" id="GO:0003941">
    <property type="term" value="F:L-serine ammonia-lyase activity"/>
    <property type="evidence" value="ECO:0007669"/>
    <property type="project" value="UniProtKB-EC"/>
</dbReference>
<accession>A0A0L0HU46</accession>
<dbReference type="PANTHER" id="PTHR48078:SF2">
    <property type="entry name" value="CATABOLIC L-SERINE_THREONINE DEHYDRATASE"/>
    <property type="match status" value="1"/>
</dbReference>
<keyword evidence="5" id="KW-0456">Lyase</keyword>
<dbReference type="RefSeq" id="XP_016612469.1">
    <property type="nucleotide sequence ID" value="XM_016748492.1"/>
</dbReference>
<dbReference type="SUPFAM" id="SSF53686">
    <property type="entry name" value="Tryptophan synthase beta subunit-like PLP-dependent enzymes"/>
    <property type="match status" value="1"/>
</dbReference>
<dbReference type="GO" id="GO:0006565">
    <property type="term" value="P:L-serine catabolic process"/>
    <property type="evidence" value="ECO:0007669"/>
    <property type="project" value="TreeGrafter"/>
</dbReference>
<dbReference type="InterPro" id="IPR001926">
    <property type="entry name" value="TrpB-like_PALP"/>
</dbReference>
<dbReference type="GO" id="GO:0004794">
    <property type="term" value="F:threonine deaminase activity"/>
    <property type="evidence" value="ECO:0007669"/>
    <property type="project" value="TreeGrafter"/>
</dbReference>
<dbReference type="STRING" id="645134.A0A0L0HU46"/>
<organism evidence="8 9">
    <name type="scientific">Spizellomyces punctatus (strain DAOM BR117)</name>
    <dbReference type="NCBI Taxonomy" id="645134"/>
    <lineage>
        <taxon>Eukaryota</taxon>
        <taxon>Fungi</taxon>
        <taxon>Fungi incertae sedis</taxon>
        <taxon>Chytridiomycota</taxon>
        <taxon>Chytridiomycota incertae sedis</taxon>
        <taxon>Chytridiomycetes</taxon>
        <taxon>Spizellomycetales</taxon>
        <taxon>Spizellomycetaceae</taxon>
        <taxon>Spizellomyces</taxon>
    </lineage>
</organism>
<dbReference type="AlphaFoldDB" id="A0A0L0HU46"/>
<evidence type="ECO:0000256" key="3">
    <source>
        <dbReference type="ARBA" id="ARBA00012093"/>
    </source>
</evidence>
<name>A0A0L0HU46_SPIPD</name>
<dbReference type="Gene3D" id="3.40.50.1100">
    <property type="match status" value="2"/>
</dbReference>
<dbReference type="InterPro" id="IPR050147">
    <property type="entry name" value="Ser/Thr_Dehydratase"/>
</dbReference>
<reference evidence="8 9" key="1">
    <citation type="submission" date="2009-08" db="EMBL/GenBank/DDBJ databases">
        <title>The Genome Sequence of Spizellomyces punctatus strain DAOM BR117.</title>
        <authorList>
            <consortium name="The Broad Institute Genome Sequencing Platform"/>
            <person name="Russ C."/>
            <person name="Cuomo C."/>
            <person name="Shea T."/>
            <person name="Young S.K."/>
            <person name="Zeng Q."/>
            <person name="Koehrsen M."/>
            <person name="Haas B."/>
            <person name="Borodovsky M."/>
            <person name="Guigo R."/>
            <person name="Alvarado L."/>
            <person name="Berlin A."/>
            <person name="Bochicchio J."/>
            <person name="Borenstein D."/>
            <person name="Chapman S."/>
            <person name="Chen Z."/>
            <person name="Engels R."/>
            <person name="Freedman E."/>
            <person name="Gellesch M."/>
            <person name="Goldberg J."/>
            <person name="Griggs A."/>
            <person name="Gujja S."/>
            <person name="Heiman D."/>
            <person name="Hepburn T."/>
            <person name="Howarth C."/>
            <person name="Jen D."/>
            <person name="Larson L."/>
            <person name="Lewis B."/>
            <person name="Mehta T."/>
            <person name="Park D."/>
            <person name="Pearson M."/>
            <person name="Roberts A."/>
            <person name="Saif S."/>
            <person name="Shenoy N."/>
            <person name="Sisk P."/>
            <person name="Stolte C."/>
            <person name="Sykes S."/>
            <person name="Thomson T."/>
            <person name="Walk T."/>
            <person name="White J."/>
            <person name="Yandava C."/>
            <person name="Burger G."/>
            <person name="Gray M.W."/>
            <person name="Holland P.W.H."/>
            <person name="King N."/>
            <person name="Lang F.B.F."/>
            <person name="Roger A.J."/>
            <person name="Ruiz-Trillo I."/>
            <person name="Lander E."/>
            <person name="Nusbaum C."/>
        </authorList>
    </citation>
    <scope>NUCLEOTIDE SEQUENCE [LARGE SCALE GENOMIC DNA]</scope>
    <source>
        <strain evidence="8 9">DAOM BR117</strain>
    </source>
</reference>
<dbReference type="GO" id="GO:0009097">
    <property type="term" value="P:isoleucine biosynthetic process"/>
    <property type="evidence" value="ECO:0007669"/>
    <property type="project" value="TreeGrafter"/>
</dbReference>
<dbReference type="GO" id="GO:0006567">
    <property type="term" value="P:L-threonine catabolic process"/>
    <property type="evidence" value="ECO:0007669"/>
    <property type="project" value="TreeGrafter"/>
</dbReference>
<dbReference type="EC" id="4.3.1.17" evidence="3"/>
<evidence type="ECO:0000313" key="8">
    <source>
        <dbReference type="EMBL" id="KND04430.1"/>
    </source>
</evidence>
<dbReference type="EMBL" id="KQ257450">
    <property type="protein sequence ID" value="KND04430.1"/>
    <property type="molecule type" value="Genomic_DNA"/>
</dbReference>
<sequence length="383" mass="40098">MDHERLIRDGALESPVDRSLCSQSGLPSVDSPSQVIFDSKTLPTRMRAGTSLPLPLHVVTPLVPSVTLAKQLGVKAVYFKLDALQPSGSFKIRGIGQTIAKYYQAHPNLKIIVSSSGGNAGMAATVAGVAYNLQVRVYVPNSTPVMMIERLQAAGADVIVHGSVWDEAHAEAMRFVACQEAGSALLVHPFEGDDLVDGHSTLVAEIAVQLPPGIVPDVVVCAVGGGGLLSGILKGLKSIYHGKCRLPVVVGAETEGARSFALAVAMGYPLRLPGGITSIAKSLGALQVSDRVMELRDTYGAPSVRSLVVTDAQAVCGLVNFADEFRILVEPSCGAGLAACYSPETLKSVVPELNSESVVVVVVCGGSMVTTALIAEWRETFDV</sequence>
<dbReference type="eggNOG" id="KOG1250">
    <property type="taxonomic scope" value="Eukaryota"/>
</dbReference>
<protein>
    <recommendedName>
        <fullName evidence="3">L-serine ammonia-lyase</fullName>
        <ecNumber evidence="3">4.3.1.17</ecNumber>
    </recommendedName>
</protein>
<keyword evidence="9" id="KW-1185">Reference proteome</keyword>
<proteinExistence type="inferred from homology"/>
<evidence type="ECO:0000259" key="7">
    <source>
        <dbReference type="Pfam" id="PF00291"/>
    </source>
</evidence>
<dbReference type="OMA" id="RVHFYAS"/>
<dbReference type="InterPro" id="IPR036052">
    <property type="entry name" value="TrpB-like_PALP_sf"/>
</dbReference>
<dbReference type="PANTHER" id="PTHR48078">
    <property type="entry name" value="THREONINE DEHYDRATASE, MITOCHONDRIAL-RELATED"/>
    <property type="match status" value="1"/>
</dbReference>
<dbReference type="InParanoid" id="A0A0L0HU46"/>
<dbReference type="Proteomes" id="UP000053201">
    <property type="component" value="Unassembled WGS sequence"/>
</dbReference>
<dbReference type="Pfam" id="PF00291">
    <property type="entry name" value="PALP"/>
    <property type="match status" value="1"/>
</dbReference>
<dbReference type="VEuPathDB" id="FungiDB:SPPG_00159"/>
<evidence type="ECO:0000313" key="9">
    <source>
        <dbReference type="Proteomes" id="UP000053201"/>
    </source>
</evidence>
<evidence type="ECO:0000256" key="2">
    <source>
        <dbReference type="ARBA" id="ARBA00010869"/>
    </source>
</evidence>
<comment type="catalytic activity">
    <reaction evidence="6">
        <text>L-serine = pyruvate + NH4(+)</text>
        <dbReference type="Rhea" id="RHEA:19169"/>
        <dbReference type="ChEBI" id="CHEBI:15361"/>
        <dbReference type="ChEBI" id="CHEBI:28938"/>
        <dbReference type="ChEBI" id="CHEBI:33384"/>
        <dbReference type="EC" id="4.3.1.17"/>
    </reaction>
</comment>
<keyword evidence="4" id="KW-0663">Pyridoxal phosphate</keyword>
<evidence type="ECO:0000256" key="1">
    <source>
        <dbReference type="ARBA" id="ARBA00001933"/>
    </source>
</evidence>
<feature type="domain" description="Tryptophan synthase beta chain-like PALP" evidence="7">
    <location>
        <begin position="58"/>
        <end position="365"/>
    </location>
</feature>
<dbReference type="GeneID" id="27683905"/>
<comment type="similarity">
    <text evidence="2">Belongs to the serine/threonine dehydratase family.</text>
</comment>
<comment type="cofactor">
    <cofactor evidence="1">
        <name>pyridoxal 5'-phosphate</name>
        <dbReference type="ChEBI" id="CHEBI:597326"/>
    </cofactor>
</comment>
<gene>
    <name evidence="8" type="ORF">SPPG_00159</name>
</gene>
<evidence type="ECO:0000256" key="6">
    <source>
        <dbReference type="ARBA" id="ARBA00049406"/>
    </source>
</evidence>
<dbReference type="OrthoDB" id="7773036at2759"/>
<evidence type="ECO:0000256" key="4">
    <source>
        <dbReference type="ARBA" id="ARBA00022898"/>
    </source>
</evidence>
<dbReference type="PROSITE" id="PS00165">
    <property type="entry name" value="DEHYDRATASE_SER_THR"/>
    <property type="match status" value="1"/>
</dbReference>
<evidence type="ECO:0000256" key="5">
    <source>
        <dbReference type="ARBA" id="ARBA00023239"/>
    </source>
</evidence>
<dbReference type="InterPro" id="IPR000634">
    <property type="entry name" value="Ser/Thr_deHydtase_PyrdxlP-BS"/>
</dbReference>